<protein>
    <submittedName>
        <fullName evidence="1">PglZ domain-containing protein</fullName>
    </submittedName>
</protein>
<accession>A0A2T0LJ59</accession>
<dbReference type="InterPro" id="IPR017850">
    <property type="entry name" value="Alkaline_phosphatase_core_sf"/>
</dbReference>
<evidence type="ECO:0000313" key="2">
    <source>
        <dbReference type="Proteomes" id="UP000237797"/>
    </source>
</evidence>
<organism evidence="1 2">
    <name type="scientific">Planifilum fimeticola</name>
    <dbReference type="NCBI Taxonomy" id="201975"/>
    <lineage>
        <taxon>Bacteria</taxon>
        <taxon>Bacillati</taxon>
        <taxon>Bacillota</taxon>
        <taxon>Bacilli</taxon>
        <taxon>Bacillales</taxon>
        <taxon>Thermoactinomycetaceae</taxon>
        <taxon>Planifilum</taxon>
    </lineage>
</organism>
<name>A0A2T0LJ59_9BACL</name>
<dbReference type="RefSeq" id="WP_106343516.1">
    <property type="nucleotide sequence ID" value="NZ_PVNE01000001.1"/>
</dbReference>
<dbReference type="NCBIfam" id="NF033449">
    <property type="entry name" value="BREX_PglZ_3"/>
    <property type="match status" value="1"/>
</dbReference>
<keyword evidence="2" id="KW-1185">Reference proteome</keyword>
<dbReference type="AlphaFoldDB" id="A0A2T0LJ59"/>
<comment type="caution">
    <text evidence="1">The sequence shown here is derived from an EMBL/GenBank/DDBJ whole genome shotgun (WGS) entry which is preliminary data.</text>
</comment>
<gene>
    <name evidence="1" type="ORF">CLV97_10147</name>
</gene>
<evidence type="ECO:0000313" key="1">
    <source>
        <dbReference type="EMBL" id="PRX42559.1"/>
    </source>
</evidence>
<sequence length="667" mass="77481">MGDWQARILQPFHPGLARLTLVYDPDDLIREEHILEEIRRRGFELLFYDDPIRFRYVYESEYRRRWDGGENAELVVVFPFSMDQRDRVPHDVLSDGRELSLHLAEFFPRLSYSVIRELEAHDYAVLFAVYPDFRGPLTDMATCDFLLRRVFKVAVELIETVPELLAYLLSRHMAGRVYPKVLDQYLIARFSEKAALRGLPLETIVPSRTAFFRFLQDAWPRFLQWKIRAQAKETPDHPYVFGEGEEGILPFDHDEIRHRVDNLFMEGFLTPVSGFERASLPAWAHVGVVPEVPADPHNRFEHLLRQVTKAAEELDHHHAWQALVPKWAELYDWVLTHEAELEKDRHQAWVKLRETIEERFERWLTERFSTLINLSYHPRPVMLHHVPHYLASRQGDRRTALVVLDGMSWVNWVQIRRHLSDIRKEWSFAEQAVFAWVPTLTNISRQALFAGESPLFFSESWQTTKGEPKLWQRFWENQGLRRGEIGYRKGLGEEPIDTWIEEVKAPSLRVLGLVVNAIDDMAHGVRQGAAGLRSQLDVWLKRGYLLTLIEQLLYNGFDVYLTSDHGQLECMGTGRIDQGILAETRGHRARIYADEAFRDQALTKHPHTLAWSPAGFPPGVFPLLARGRTAFTTSQGRIMAHGGISVEEVLVPLVKVVDKSGQDDHRF</sequence>
<dbReference type="OrthoDB" id="9769734at2"/>
<dbReference type="EMBL" id="PVNE01000001">
    <property type="protein sequence ID" value="PRX42559.1"/>
    <property type="molecule type" value="Genomic_DNA"/>
</dbReference>
<dbReference type="SUPFAM" id="SSF53649">
    <property type="entry name" value="Alkaline phosphatase-like"/>
    <property type="match status" value="1"/>
</dbReference>
<reference evidence="1 2" key="1">
    <citation type="submission" date="2018-03" db="EMBL/GenBank/DDBJ databases">
        <title>Genomic Encyclopedia of Archaeal and Bacterial Type Strains, Phase II (KMG-II): from individual species to whole genera.</title>
        <authorList>
            <person name="Goeker M."/>
        </authorList>
    </citation>
    <scope>NUCLEOTIDE SEQUENCE [LARGE SCALE GENOMIC DNA]</scope>
    <source>
        <strain evidence="1 2">DSM 44946</strain>
    </source>
</reference>
<dbReference type="Proteomes" id="UP000237797">
    <property type="component" value="Unassembled WGS sequence"/>
</dbReference>
<dbReference type="Pfam" id="PF08665">
    <property type="entry name" value="PglZ"/>
    <property type="match status" value="1"/>
</dbReference>
<proteinExistence type="predicted"/>